<dbReference type="GO" id="GO:0003677">
    <property type="term" value="F:DNA binding"/>
    <property type="evidence" value="ECO:0007669"/>
    <property type="project" value="InterPro"/>
</dbReference>
<dbReference type="InterPro" id="IPR002686">
    <property type="entry name" value="Transposase_17"/>
</dbReference>
<reference evidence="2 3" key="1">
    <citation type="journal article" date="2017" name="Int. J. Syst. Evol. Microbiol.">
        <title>Bacillus mangrovi sp. nov., isolated from a sediment sample from a mangrove forest.</title>
        <authorList>
            <person name="Gupta V."/>
            <person name="Singh P.K."/>
            <person name="Korpole S."/>
            <person name="Tanuku N.R.S."/>
            <person name="Pinnaka A.K."/>
        </authorList>
    </citation>
    <scope>NUCLEOTIDE SEQUENCE [LARGE SCALE GENOMIC DNA]</scope>
    <source>
        <strain evidence="2 3">KCTC 33872</strain>
    </source>
</reference>
<evidence type="ECO:0000313" key="2">
    <source>
        <dbReference type="EMBL" id="MTH53955.1"/>
    </source>
</evidence>
<organism evidence="2 3">
    <name type="scientific">Metabacillus mangrovi</name>
    <dbReference type="NCBI Taxonomy" id="1491830"/>
    <lineage>
        <taxon>Bacteria</taxon>
        <taxon>Bacillati</taxon>
        <taxon>Bacillota</taxon>
        <taxon>Bacilli</taxon>
        <taxon>Bacillales</taxon>
        <taxon>Bacillaceae</taxon>
        <taxon>Metabacillus</taxon>
    </lineage>
</organism>
<keyword evidence="3" id="KW-1185">Reference proteome</keyword>
<dbReference type="Pfam" id="PF01797">
    <property type="entry name" value="Y1_Tnp"/>
    <property type="match status" value="1"/>
</dbReference>
<dbReference type="SUPFAM" id="SSF143422">
    <property type="entry name" value="Transposase IS200-like"/>
    <property type="match status" value="1"/>
</dbReference>
<dbReference type="AlphaFoldDB" id="A0A7X2V503"/>
<dbReference type="EMBL" id="WMIB01000010">
    <property type="protein sequence ID" value="MTH53955.1"/>
    <property type="molecule type" value="Genomic_DNA"/>
</dbReference>
<proteinExistence type="predicted"/>
<gene>
    <name evidence="2" type="ORF">GKZ89_11110</name>
</gene>
<dbReference type="InterPro" id="IPR036515">
    <property type="entry name" value="Transposase_17_sf"/>
</dbReference>
<comment type="caution">
    <text evidence="2">The sequence shown here is derived from an EMBL/GenBank/DDBJ whole genome shotgun (WGS) entry which is preliminary data.</text>
</comment>
<evidence type="ECO:0000259" key="1">
    <source>
        <dbReference type="SMART" id="SM01321"/>
    </source>
</evidence>
<dbReference type="Gene3D" id="3.30.70.1290">
    <property type="entry name" value="Transposase IS200-like"/>
    <property type="match status" value="1"/>
</dbReference>
<evidence type="ECO:0000313" key="3">
    <source>
        <dbReference type="Proteomes" id="UP000434639"/>
    </source>
</evidence>
<dbReference type="OrthoDB" id="9788881at2"/>
<accession>A0A7X2V503</accession>
<feature type="domain" description="Transposase IS200-like" evidence="1">
    <location>
        <begin position="9"/>
        <end position="123"/>
    </location>
</feature>
<name>A0A7X2V503_9BACI</name>
<dbReference type="GO" id="GO:0006313">
    <property type="term" value="P:DNA transposition"/>
    <property type="evidence" value="ECO:0007669"/>
    <property type="project" value="InterPro"/>
</dbReference>
<dbReference type="RefSeq" id="WP_155112484.1">
    <property type="nucleotide sequence ID" value="NZ_WMIB01000010.1"/>
</dbReference>
<dbReference type="SMART" id="SM01321">
    <property type="entry name" value="Y1_Tnp"/>
    <property type="match status" value="1"/>
</dbReference>
<protein>
    <submittedName>
        <fullName evidence="2">Transposase</fullName>
    </submittedName>
</protein>
<dbReference type="GO" id="GO:0004803">
    <property type="term" value="F:transposase activity"/>
    <property type="evidence" value="ECO:0007669"/>
    <property type="project" value="InterPro"/>
</dbReference>
<sequence>MPRKLRDWKENTIYHITARGNRRMEIFHYKQDREKYLELLGEVCTLYPFKLHAYCLMSNHIHLLLETESVPLSSIIRVLHSRYAVFINHRHKYEGHLFQGRFAASEIRDDYQFKDTSRYIHLNPVKSSIVLHPSEYLWSSYESYIRNRPNPYITKEKHFSLFPKPFEKNYQKFVEIRKPQSATSD</sequence>
<dbReference type="NCBIfam" id="NF047646">
    <property type="entry name" value="REP_Tyr_transpos"/>
    <property type="match status" value="1"/>
</dbReference>
<dbReference type="PANTHER" id="PTHR34322:SF2">
    <property type="entry name" value="TRANSPOSASE IS200-LIKE DOMAIN-CONTAINING PROTEIN"/>
    <property type="match status" value="1"/>
</dbReference>
<dbReference type="PANTHER" id="PTHR34322">
    <property type="entry name" value="TRANSPOSASE, Y1_TNP DOMAIN-CONTAINING"/>
    <property type="match status" value="1"/>
</dbReference>
<dbReference type="Proteomes" id="UP000434639">
    <property type="component" value="Unassembled WGS sequence"/>
</dbReference>